<keyword evidence="1" id="KW-0472">Membrane</keyword>
<evidence type="ECO:0000256" key="1">
    <source>
        <dbReference type="SAM" id="Phobius"/>
    </source>
</evidence>
<gene>
    <name evidence="2" type="ORF">TVY486_1104280</name>
</gene>
<protein>
    <submittedName>
        <fullName evidence="2">Uncharacterized protein</fullName>
    </submittedName>
</protein>
<feature type="transmembrane region" description="Helical" evidence="1">
    <location>
        <begin position="21"/>
        <end position="40"/>
    </location>
</feature>
<keyword evidence="1" id="KW-0812">Transmembrane</keyword>
<dbReference type="AlphaFoldDB" id="G0UAV7"/>
<organism evidence="2">
    <name type="scientific">Trypanosoma vivax (strain Y486)</name>
    <dbReference type="NCBI Taxonomy" id="1055687"/>
    <lineage>
        <taxon>Eukaryota</taxon>
        <taxon>Discoba</taxon>
        <taxon>Euglenozoa</taxon>
        <taxon>Kinetoplastea</taxon>
        <taxon>Metakinetoplastina</taxon>
        <taxon>Trypanosomatida</taxon>
        <taxon>Trypanosomatidae</taxon>
        <taxon>Trypanosoma</taxon>
        <taxon>Duttonella</taxon>
    </lineage>
</organism>
<sequence length="150" mass="17254">MAQHFCGPLFCQTTKRLPCNYINILYFICLFPLAQTFPLTCSRFLYFVMALVVAGFIVFLFLSFLLQVNVFIFCLLSLLSCIRRSVSRQQASQRCAEGTDTESQQYEKRQRELSNEDGMKEGRCVRCGVGGIKFHSNRTVVNTKEHLIDE</sequence>
<dbReference type="EMBL" id="HE573027">
    <property type="protein sequence ID" value="CCC52944.1"/>
    <property type="molecule type" value="Genomic_DNA"/>
</dbReference>
<keyword evidence="1" id="KW-1133">Transmembrane helix</keyword>
<proteinExistence type="predicted"/>
<reference evidence="2" key="1">
    <citation type="journal article" date="2012" name="Proc. Natl. Acad. Sci. U.S.A.">
        <title>Antigenic diversity is generated by distinct evolutionary mechanisms in African trypanosome species.</title>
        <authorList>
            <person name="Jackson A.P."/>
            <person name="Berry A."/>
            <person name="Aslett M."/>
            <person name="Allison H.C."/>
            <person name="Burton P."/>
            <person name="Vavrova-Anderson J."/>
            <person name="Brown R."/>
            <person name="Browne H."/>
            <person name="Corton N."/>
            <person name="Hauser H."/>
            <person name="Gamble J."/>
            <person name="Gilderthorp R."/>
            <person name="Marcello L."/>
            <person name="McQuillan J."/>
            <person name="Otto T.D."/>
            <person name="Quail M.A."/>
            <person name="Sanders M.J."/>
            <person name="van Tonder A."/>
            <person name="Ginger M.L."/>
            <person name="Field M.C."/>
            <person name="Barry J.D."/>
            <person name="Hertz-Fowler C."/>
            <person name="Berriman M."/>
        </authorList>
    </citation>
    <scope>NUCLEOTIDE SEQUENCE</scope>
    <source>
        <strain evidence="2">Y486</strain>
    </source>
</reference>
<evidence type="ECO:0000313" key="2">
    <source>
        <dbReference type="EMBL" id="CCC52944.1"/>
    </source>
</evidence>
<accession>G0UAV7</accession>
<name>G0UAV7_TRYVY</name>
<feature type="transmembrane region" description="Helical" evidence="1">
    <location>
        <begin position="46"/>
        <end position="79"/>
    </location>
</feature>